<dbReference type="SMART" id="SM00867">
    <property type="entry name" value="YceI"/>
    <property type="match status" value="1"/>
</dbReference>
<dbReference type="Gene3D" id="2.40.128.110">
    <property type="entry name" value="Lipid/polyisoprenoid-binding, YceI-like"/>
    <property type="match status" value="1"/>
</dbReference>
<dbReference type="Proteomes" id="UP000600799">
    <property type="component" value="Unassembled WGS sequence"/>
</dbReference>
<comment type="caution">
    <text evidence="2">The sequence shown here is derived from an EMBL/GenBank/DDBJ whole genome shotgun (WGS) entry which is preliminary data.</text>
</comment>
<dbReference type="EMBL" id="JADQDC010000008">
    <property type="protein sequence ID" value="MBF9151941.1"/>
    <property type="molecule type" value="Genomic_DNA"/>
</dbReference>
<dbReference type="SUPFAM" id="SSF101874">
    <property type="entry name" value="YceI-like"/>
    <property type="match status" value="1"/>
</dbReference>
<name>A0ABS0HIX6_9SPHN</name>
<reference evidence="2 3" key="1">
    <citation type="submission" date="2020-11" db="EMBL/GenBank/DDBJ databases">
        <title>The genome sequence of Novosphingobium sp. 1Y9A.</title>
        <authorList>
            <person name="Liu Y."/>
        </authorList>
    </citation>
    <scope>NUCLEOTIDE SEQUENCE [LARGE SCALE GENOMIC DNA]</scope>
    <source>
        <strain evidence="2 3">1Y9A</strain>
    </source>
</reference>
<organism evidence="2 3">
    <name type="scientific">Novosphingobium jiangmenense</name>
    <dbReference type="NCBI Taxonomy" id="2791981"/>
    <lineage>
        <taxon>Bacteria</taxon>
        <taxon>Pseudomonadati</taxon>
        <taxon>Pseudomonadota</taxon>
        <taxon>Alphaproteobacteria</taxon>
        <taxon>Sphingomonadales</taxon>
        <taxon>Sphingomonadaceae</taxon>
        <taxon>Novosphingobium</taxon>
    </lineage>
</organism>
<feature type="domain" description="Lipid/polyisoprenoid-binding YceI-like" evidence="1">
    <location>
        <begin position="27"/>
        <end position="190"/>
    </location>
</feature>
<protein>
    <submittedName>
        <fullName evidence="2">YceI family protein</fullName>
    </submittedName>
</protein>
<sequence>MCRKTRLTVSVLGLVALAGNAPPQTLRYRIDAQHSDVHARVGFFGIASKTARFPAISGGIELDPAHLDSVRLDVTLDATALEAGDSVTLKRLKGPDFFDVDHHPQVRFIGRSMTMTGPVTAVVSGDLTAKGVTRPTTLNVSFTAPPAKATGRETIRLSGRAKIDRTEFGMTAYRLIVAKSVTISIDTQMVPA</sequence>
<dbReference type="PANTHER" id="PTHR34406:SF1">
    <property type="entry name" value="PROTEIN YCEI"/>
    <property type="match status" value="1"/>
</dbReference>
<evidence type="ECO:0000259" key="1">
    <source>
        <dbReference type="SMART" id="SM00867"/>
    </source>
</evidence>
<gene>
    <name evidence="2" type="ORF">I2488_13080</name>
</gene>
<evidence type="ECO:0000313" key="3">
    <source>
        <dbReference type="Proteomes" id="UP000600799"/>
    </source>
</evidence>
<dbReference type="RefSeq" id="WP_196276246.1">
    <property type="nucleotide sequence ID" value="NZ_JADQDC010000008.1"/>
</dbReference>
<dbReference type="PANTHER" id="PTHR34406">
    <property type="entry name" value="PROTEIN YCEI"/>
    <property type="match status" value="1"/>
</dbReference>
<dbReference type="InterPro" id="IPR007372">
    <property type="entry name" value="Lipid/polyisoprenoid-bd_YceI"/>
</dbReference>
<keyword evidence="3" id="KW-1185">Reference proteome</keyword>
<evidence type="ECO:0000313" key="2">
    <source>
        <dbReference type="EMBL" id="MBF9151941.1"/>
    </source>
</evidence>
<accession>A0ABS0HIX6</accession>
<proteinExistence type="predicted"/>
<dbReference type="InterPro" id="IPR036761">
    <property type="entry name" value="TTHA0802/YceI-like_sf"/>
</dbReference>
<dbReference type="Pfam" id="PF04264">
    <property type="entry name" value="YceI"/>
    <property type="match status" value="1"/>
</dbReference>